<evidence type="ECO:0000313" key="2">
    <source>
        <dbReference type="EMBL" id="MDR6727426.1"/>
    </source>
</evidence>
<dbReference type="RefSeq" id="WP_310146164.1">
    <property type="nucleotide sequence ID" value="NZ_JAVDTR010000028.1"/>
</dbReference>
<dbReference type="Proteomes" id="UP001254832">
    <property type="component" value="Unassembled WGS sequence"/>
</dbReference>
<dbReference type="EMBL" id="JAVDTR010000028">
    <property type="protein sequence ID" value="MDR6727426.1"/>
    <property type="molecule type" value="Genomic_DNA"/>
</dbReference>
<sequence>MKNRTKYILAIVTAIVVAAIAIPLYVKSQHTTFRAEVTDHMTMLDKIRLLEISKVERELYDSEEVQLEDPKQIQDILKLFKDVELQNVKQVGSDQDLPYYYQVRILVIKEDRFSEQLGISLYSDNTMAIYNSAATRDAHKSYKITNEFNFNELERIFNKLKEEAA</sequence>
<name>A0AAP5HBJ7_PAEAM</name>
<accession>A0AAP5HBJ7</accession>
<reference evidence="2" key="1">
    <citation type="submission" date="2023-07" db="EMBL/GenBank/DDBJ databases">
        <title>Sorghum-associated microbial communities from plants grown in Nebraska, USA.</title>
        <authorList>
            <person name="Schachtman D."/>
        </authorList>
    </citation>
    <scope>NUCLEOTIDE SEQUENCE</scope>
    <source>
        <strain evidence="2">BE80</strain>
    </source>
</reference>
<keyword evidence="1" id="KW-0812">Transmembrane</keyword>
<evidence type="ECO:0000256" key="1">
    <source>
        <dbReference type="SAM" id="Phobius"/>
    </source>
</evidence>
<proteinExistence type="predicted"/>
<feature type="transmembrane region" description="Helical" evidence="1">
    <location>
        <begin position="7"/>
        <end position="26"/>
    </location>
</feature>
<organism evidence="2 3">
    <name type="scientific">Paenibacillus amylolyticus</name>
    <dbReference type="NCBI Taxonomy" id="1451"/>
    <lineage>
        <taxon>Bacteria</taxon>
        <taxon>Bacillati</taxon>
        <taxon>Bacillota</taxon>
        <taxon>Bacilli</taxon>
        <taxon>Bacillales</taxon>
        <taxon>Paenibacillaceae</taxon>
        <taxon>Paenibacillus</taxon>
    </lineage>
</organism>
<protein>
    <submittedName>
        <fullName evidence="2">Uncharacterized protein</fullName>
    </submittedName>
</protein>
<dbReference type="AlphaFoldDB" id="A0AAP5HBJ7"/>
<gene>
    <name evidence="2" type="ORF">J2W91_005957</name>
</gene>
<keyword evidence="1" id="KW-1133">Transmembrane helix</keyword>
<comment type="caution">
    <text evidence="2">The sequence shown here is derived from an EMBL/GenBank/DDBJ whole genome shotgun (WGS) entry which is preliminary data.</text>
</comment>
<keyword evidence="1" id="KW-0472">Membrane</keyword>
<evidence type="ECO:0000313" key="3">
    <source>
        <dbReference type="Proteomes" id="UP001254832"/>
    </source>
</evidence>